<feature type="transmembrane region" description="Helical" evidence="4">
    <location>
        <begin position="14"/>
        <end position="34"/>
    </location>
</feature>
<reference evidence="6" key="1">
    <citation type="submission" date="2020-12" db="EMBL/GenBank/DDBJ databases">
        <title>The genome sequence of Inhella sp. 4Y17.</title>
        <authorList>
            <person name="Liu Y."/>
        </authorList>
    </citation>
    <scope>NUCLEOTIDE SEQUENCE</scope>
    <source>
        <strain evidence="6">4Y10</strain>
    </source>
</reference>
<dbReference type="GO" id="GO:0005886">
    <property type="term" value="C:plasma membrane"/>
    <property type="evidence" value="ECO:0007669"/>
    <property type="project" value="TreeGrafter"/>
</dbReference>
<evidence type="ECO:0000256" key="1">
    <source>
        <dbReference type="ARBA" id="ARBA00012528"/>
    </source>
</evidence>
<evidence type="ECO:0000256" key="4">
    <source>
        <dbReference type="SAM" id="Phobius"/>
    </source>
</evidence>
<feature type="domain" description="GGDEF" evidence="5">
    <location>
        <begin position="169"/>
        <end position="306"/>
    </location>
</feature>
<evidence type="ECO:0000313" key="6">
    <source>
        <dbReference type="EMBL" id="MBH9551508.1"/>
    </source>
</evidence>
<protein>
    <recommendedName>
        <fullName evidence="1">diguanylate cyclase</fullName>
        <ecNumber evidence="1">2.7.7.65</ecNumber>
    </recommendedName>
</protein>
<dbReference type="Gene3D" id="3.30.70.270">
    <property type="match status" value="1"/>
</dbReference>
<dbReference type="PROSITE" id="PS50887">
    <property type="entry name" value="GGDEF"/>
    <property type="match status" value="1"/>
</dbReference>
<evidence type="ECO:0000313" key="7">
    <source>
        <dbReference type="Proteomes" id="UP000620139"/>
    </source>
</evidence>
<comment type="caution">
    <text evidence="6">The sequence shown here is derived from an EMBL/GenBank/DDBJ whole genome shotgun (WGS) entry which is preliminary data.</text>
</comment>
<sequence length="343" mass="36639">MVPEPSCARWLPRFWLGGLVAAGLCGLGALWAVWTTGAWAAALAWAGGGVGWAALAGVACVGHRLLQAVQSQNQQAVHAQQQIQTLQQALKAKDQQLAESEAQGRSLMSQWQDSLKALQVQHRDLQDAHAELALVAESDSLGVLGSRRALEERLNRIVHAVGERRAQAPRYAFLIVDLDELQSINAKWGRHVGDFVLGVVSTRLALAQREGDLLVRWGGEEFLALIPADDPAAARACAERLRLAVAAHPVALPWGEVVQLTVSVGYACWPFAPERALSWQEAVLVAEWAMQQAKANGRNRSVGGVPGEPGLSPESADGAMTPIRLAQWAAAGQIRALAGLGNS</sequence>
<comment type="catalytic activity">
    <reaction evidence="2">
        <text>2 GTP = 3',3'-c-di-GMP + 2 diphosphate</text>
        <dbReference type="Rhea" id="RHEA:24898"/>
        <dbReference type="ChEBI" id="CHEBI:33019"/>
        <dbReference type="ChEBI" id="CHEBI:37565"/>
        <dbReference type="ChEBI" id="CHEBI:58805"/>
        <dbReference type="EC" id="2.7.7.65"/>
    </reaction>
</comment>
<dbReference type="PANTHER" id="PTHR45138">
    <property type="entry name" value="REGULATORY COMPONENTS OF SENSORY TRANSDUCTION SYSTEM"/>
    <property type="match status" value="1"/>
</dbReference>
<feature type="coiled-coil region" evidence="3">
    <location>
        <begin position="69"/>
        <end position="128"/>
    </location>
</feature>
<dbReference type="GO" id="GO:1902201">
    <property type="term" value="P:negative regulation of bacterial-type flagellum-dependent cell motility"/>
    <property type="evidence" value="ECO:0007669"/>
    <property type="project" value="TreeGrafter"/>
</dbReference>
<organism evidence="6 7">
    <name type="scientific">Inhella gelatinilytica</name>
    <dbReference type="NCBI Taxonomy" id="2795030"/>
    <lineage>
        <taxon>Bacteria</taxon>
        <taxon>Pseudomonadati</taxon>
        <taxon>Pseudomonadota</taxon>
        <taxon>Betaproteobacteria</taxon>
        <taxon>Burkholderiales</taxon>
        <taxon>Sphaerotilaceae</taxon>
        <taxon>Inhella</taxon>
    </lineage>
</organism>
<dbReference type="AlphaFoldDB" id="A0A931N9M0"/>
<dbReference type="InterPro" id="IPR043128">
    <property type="entry name" value="Rev_trsase/Diguanyl_cyclase"/>
</dbReference>
<keyword evidence="4" id="KW-0472">Membrane</keyword>
<accession>A0A931N9M0</accession>
<feature type="transmembrane region" description="Helical" evidence="4">
    <location>
        <begin position="40"/>
        <end position="61"/>
    </location>
</feature>
<dbReference type="InterPro" id="IPR050469">
    <property type="entry name" value="Diguanylate_Cyclase"/>
</dbReference>
<evidence type="ECO:0000259" key="5">
    <source>
        <dbReference type="PROSITE" id="PS50887"/>
    </source>
</evidence>
<evidence type="ECO:0000256" key="2">
    <source>
        <dbReference type="ARBA" id="ARBA00034247"/>
    </source>
</evidence>
<keyword evidence="3" id="KW-0175">Coiled coil</keyword>
<dbReference type="InterPro" id="IPR029787">
    <property type="entry name" value="Nucleotide_cyclase"/>
</dbReference>
<dbReference type="GO" id="GO:0052621">
    <property type="term" value="F:diguanylate cyclase activity"/>
    <property type="evidence" value="ECO:0007669"/>
    <property type="project" value="UniProtKB-EC"/>
</dbReference>
<dbReference type="Proteomes" id="UP000620139">
    <property type="component" value="Unassembled WGS sequence"/>
</dbReference>
<dbReference type="SUPFAM" id="SSF55073">
    <property type="entry name" value="Nucleotide cyclase"/>
    <property type="match status" value="1"/>
</dbReference>
<dbReference type="RefSeq" id="WP_198099118.1">
    <property type="nucleotide sequence ID" value="NZ_JAEDAL010000001.1"/>
</dbReference>
<gene>
    <name evidence="6" type="ORF">I7X43_01490</name>
</gene>
<keyword evidence="7" id="KW-1185">Reference proteome</keyword>
<keyword evidence="4" id="KW-1133">Transmembrane helix</keyword>
<dbReference type="EC" id="2.7.7.65" evidence="1"/>
<proteinExistence type="predicted"/>
<dbReference type="SMART" id="SM00267">
    <property type="entry name" value="GGDEF"/>
    <property type="match status" value="1"/>
</dbReference>
<dbReference type="EMBL" id="JAEDAL010000001">
    <property type="protein sequence ID" value="MBH9551508.1"/>
    <property type="molecule type" value="Genomic_DNA"/>
</dbReference>
<dbReference type="GO" id="GO:0043709">
    <property type="term" value="P:cell adhesion involved in single-species biofilm formation"/>
    <property type="evidence" value="ECO:0007669"/>
    <property type="project" value="TreeGrafter"/>
</dbReference>
<keyword evidence="4" id="KW-0812">Transmembrane</keyword>
<dbReference type="CDD" id="cd01949">
    <property type="entry name" value="GGDEF"/>
    <property type="match status" value="1"/>
</dbReference>
<dbReference type="NCBIfam" id="TIGR00254">
    <property type="entry name" value="GGDEF"/>
    <property type="match status" value="1"/>
</dbReference>
<dbReference type="InterPro" id="IPR000160">
    <property type="entry name" value="GGDEF_dom"/>
</dbReference>
<name>A0A931N9M0_9BURK</name>
<dbReference type="PANTHER" id="PTHR45138:SF9">
    <property type="entry name" value="DIGUANYLATE CYCLASE DGCM-RELATED"/>
    <property type="match status" value="1"/>
</dbReference>
<dbReference type="Pfam" id="PF00990">
    <property type="entry name" value="GGDEF"/>
    <property type="match status" value="1"/>
</dbReference>
<evidence type="ECO:0000256" key="3">
    <source>
        <dbReference type="SAM" id="Coils"/>
    </source>
</evidence>